<dbReference type="RefSeq" id="WP_036691196.1">
    <property type="nucleotide sequence ID" value="NZ_FYEP01000011.1"/>
</dbReference>
<comment type="similarity">
    <text evidence="1 3">Belongs to the aldehyde dehydrogenase family.</text>
</comment>
<keyword evidence="2 3" id="KW-0560">Oxidoreductase</keyword>
<keyword evidence="7" id="KW-1185">Reference proteome</keyword>
<reference evidence="6 7" key="1">
    <citation type="submission" date="2014-06" db="EMBL/GenBank/DDBJ databases">
        <title>Draft genome sequence of Paenibacillus sp. MSt1.</title>
        <authorList>
            <person name="Aw Y.K."/>
            <person name="Ong K.S."/>
            <person name="Gan H.M."/>
            <person name="Lee S.M."/>
        </authorList>
    </citation>
    <scope>NUCLEOTIDE SEQUENCE [LARGE SCALE GENOMIC DNA]</scope>
    <source>
        <strain evidence="6 7">MSt1</strain>
    </source>
</reference>
<feature type="domain" description="Aldehyde dehydrogenase" evidence="5">
    <location>
        <begin position="13"/>
        <end position="476"/>
    </location>
</feature>
<name>A0A081NVF7_9BACL</name>
<dbReference type="OrthoDB" id="20170at2"/>
<dbReference type="CDD" id="cd07103">
    <property type="entry name" value="ALDH_F5_SSADH_GabD"/>
    <property type="match status" value="1"/>
</dbReference>
<evidence type="ECO:0000259" key="5">
    <source>
        <dbReference type="Pfam" id="PF00171"/>
    </source>
</evidence>
<evidence type="ECO:0000313" key="6">
    <source>
        <dbReference type="EMBL" id="KEQ22430.1"/>
    </source>
</evidence>
<dbReference type="Gene3D" id="3.40.605.10">
    <property type="entry name" value="Aldehyde Dehydrogenase, Chain A, domain 1"/>
    <property type="match status" value="1"/>
</dbReference>
<dbReference type="PIRSF" id="PIRSF036492">
    <property type="entry name" value="ALDH"/>
    <property type="match status" value="1"/>
</dbReference>
<dbReference type="Proteomes" id="UP000028123">
    <property type="component" value="Unassembled WGS sequence"/>
</dbReference>
<dbReference type="InterPro" id="IPR016161">
    <property type="entry name" value="Ald_DH/histidinol_DH"/>
</dbReference>
<dbReference type="PANTHER" id="PTHR43353:SF5">
    <property type="entry name" value="SUCCINATE-SEMIALDEHYDE DEHYDROGENASE, MITOCHONDRIAL"/>
    <property type="match status" value="1"/>
</dbReference>
<evidence type="ECO:0000256" key="2">
    <source>
        <dbReference type="ARBA" id="ARBA00023002"/>
    </source>
</evidence>
<evidence type="ECO:0000256" key="4">
    <source>
        <dbReference type="PIRSR" id="PIRSR036492-1"/>
    </source>
</evidence>
<dbReference type="InterPro" id="IPR012394">
    <property type="entry name" value="Aldehyde_DH_NAD(P)"/>
</dbReference>
<dbReference type="FunFam" id="3.40.309.10:FF:000004">
    <property type="entry name" value="Succinate-semialdehyde dehydrogenase I"/>
    <property type="match status" value="1"/>
</dbReference>
<dbReference type="InterPro" id="IPR015590">
    <property type="entry name" value="Aldehyde_DH_dom"/>
</dbReference>
<dbReference type="GO" id="GO:0004777">
    <property type="term" value="F:succinate-semialdehyde dehydrogenase (NAD+) activity"/>
    <property type="evidence" value="ECO:0007669"/>
    <property type="project" value="TreeGrafter"/>
</dbReference>
<dbReference type="GO" id="GO:0006081">
    <property type="term" value="P:aldehyde metabolic process"/>
    <property type="evidence" value="ECO:0007669"/>
    <property type="project" value="InterPro"/>
</dbReference>
<dbReference type="SUPFAM" id="SSF53720">
    <property type="entry name" value="ALDH-like"/>
    <property type="match status" value="1"/>
</dbReference>
<evidence type="ECO:0000313" key="7">
    <source>
        <dbReference type="Proteomes" id="UP000028123"/>
    </source>
</evidence>
<dbReference type="InterPro" id="IPR050740">
    <property type="entry name" value="Aldehyde_DH_Superfamily"/>
</dbReference>
<accession>A0A081NVF7</accession>
<dbReference type="PANTHER" id="PTHR43353">
    <property type="entry name" value="SUCCINATE-SEMIALDEHYDE DEHYDROGENASE, MITOCHONDRIAL"/>
    <property type="match status" value="1"/>
</dbReference>
<feature type="active site" evidence="4">
    <location>
        <position position="283"/>
    </location>
</feature>
<dbReference type="InterPro" id="IPR016162">
    <property type="entry name" value="Ald_DH_N"/>
</dbReference>
<dbReference type="eggNOG" id="COG1012">
    <property type="taxonomic scope" value="Bacteria"/>
</dbReference>
<dbReference type="Pfam" id="PF00171">
    <property type="entry name" value="Aldedh"/>
    <property type="match status" value="1"/>
</dbReference>
<dbReference type="AlphaFoldDB" id="A0A081NVF7"/>
<dbReference type="FunFam" id="3.40.605.10:FF:000005">
    <property type="entry name" value="Succinate-semialdehyde dehydrogenase I"/>
    <property type="match status" value="1"/>
</dbReference>
<gene>
    <name evidence="6" type="primary">gabD</name>
    <name evidence="6" type="ORF">ET33_23120</name>
</gene>
<evidence type="ECO:0000256" key="1">
    <source>
        <dbReference type="ARBA" id="ARBA00009986"/>
    </source>
</evidence>
<dbReference type="InterPro" id="IPR016163">
    <property type="entry name" value="Ald_DH_C"/>
</dbReference>
<feature type="active site" evidence="4">
    <location>
        <position position="249"/>
    </location>
</feature>
<organism evidence="6 7">
    <name type="scientific">Paenibacillus tyrfis</name>
    <dbReference type="NCBI Taxonomy" id="1501230"/>
    <lineage>
        <taxon>Bacteria</taxon>
        <taxon>Bacillati</taxon>
        <taxon>Bacillota</taxon>
        <taxon>Bacilli</taxon>
        <taxon>Bacillales</taxon>
        <taxon>Paenibacillaceae</taxon>
        <taxon>Paenibacillus</taxon>
    </lineage>
</organism>
<dbReference type="GO" id="GO:0009450">
    <property type="term" value="P:gamma-aminobutyric acid catabolic process"/>
    <property type="evidence" value="ECO:0007669"/>
    <property type="project" value="TreeGrafter"/>
</dbReference>
<evidence type="ECO:0000256" key="3">
    <source>
        <dbReference type="PIRNR" id="PIRNR036492"/>
    </source>
</evidence>
<protein>
    <recommendedName>
        <fullName evidence="3">Aldehyde dehydrogenase</fullName>
    </recommendedName>
</protein>
<sequence length="480" mass="52214">MSGVKRMYINGEWIEAKSRKTINIYNPATREVVGEITYGGREETRRAIEAANAAFKEWATSTAKVRAKFLSKLGALIAKNRDELATIMASEMGKPIKEGVVEVLSAADNFNWYAEEAKRVYGETIPSTFANKRLHVMKAPVGVTAAITPWNFPMSMVARKLAPALAAGCTVILKPSELSPLSAIRIFELIEEAGFPRGVANVVLGEPTEVGNEFMENQMVKKITFTGSTRVGKLLYQQAANQVKRVSLELGGHAPFIVFEDADIDLAVKGLVESKFLNAGQTCISANRLYVHESIADEFTKKLVARMERIVVGDGRNAETEIGPLVNEAGLNKVLSQIEDAKQKGASILIGGHRLTGEDYDDGYYCAPTVLAAVSPNMKILTEETFGPVVPLVTFSDDEEVINMANNSDYGLAAYIYSQNVKRCLTIPEKLEYGIIGVNDSVPTQTQAPFGGIKNSGLGREGGKWGIEGFLETKLVSYGV</sequence>
<comment type="caution">
    <text evidence="6">The sequence shown here is derived from an EMBL/GenBank/DDBJ whole genome shotgun (WGS) entry which is preliminary data.</text>
</comment>
<dbReference type="Gene3D" id="3.40.309.10">
    <property type="entry name" value="Aldehyde Dehydrogenase, Chain A, domain 2"/>
    <property type="match status" value="1"/>
</dbReference>
<proteinExistence type="inferred from homology"/>
<dbReference type="EMBL" id="JNVM01000038">
    <property type="protein sequence ID" value="KEQ22430.1"/>
    <property type="molecule type" value="Genomic_DNA"/>
</dbReference>